<comment type="caution">
    <text evidence="2">The sequence shown here is derived from an EMBL/GenBank/DDBJ whole genome shotgun (WGS) entry which is preliminary data.</text>
</comment>
<dbReference type="AlphaFoldDB" id="A0A124IDB0"/>
<reference evidence="2 3" key="1">
    <citation type="submission" date="2015-10" db="EMBL/GenBank/DDBJ databases">
        <title>Draft genome sequence of Streptomyces sp. RV15, isolated from a marine sponge.</title>
        <authorList>
            <person name="Ruckert C."/>
            <person name="Abdelmohsen U.R."/>
            <person name="Winkler A."/>
            <person name="Hentschel U."/>
            <person name="Kalinowski J."/>
            <person name="Kampfer P."/>
            <person name="Glaeser S."/>
        </authorList>
    </citation>
    <scope>NUCLEOTIDE SEQUENCE [LARGE SCALE GENOMIC DNA]</scope>
    <source>
        <strain evidence="2 3">RV15</strain>
    </source>
</reference>
<dbReference type="STRING" id="909626.AQJ91_46350"/>
<dbReference type="OrthoDB" id="7431422at2"/>
<name>A0A124IDB0_9ACTN</name>
<protein>
    <submittedName>
        <fullName evidence="2">Uncharacterized protein</fullName>
    </submittedName>
</protein>
<dbReference type="EMBL" id="LMXB01000143">
    <property type="protein sequence ID" value="KUO14526.1"/>
    <property type="molecule type" value="Genomic_DNA"/>
</dbReference>
<accession>A0A124IDB0</accession>
<dbReference type="Proteomes" id="UP000053260">
    <property type="component" value="Unassembled WGS sequence"/>
</dbReference>
<feature type="region of interest" description="Disordered" evidence="1">
    <location>
        <begin position="33"/>
        <end position="90"/>
    </location>
</feature>
<evidence type="ECO:0000313" key="2">
    <source>
        <dbReference type="EMBL" id="KUO14526.1"/>
    </source>
</evidence>
<evidence type="ECO:0000256" key="1">
    <source>
        <dbReference type="SAM" id="MobiDB-lite"/>
    </source>
</evidence>
<organism evidence="2 3">
    <name type="scientific">Streptomyces dysideae</name>
    <dbReference type="NCBI Taxonomy" id="909626"/>
    <lineage>
        <taxon>Bacteria</taxon>
        <taxon>Bacillati</taxon>
        <taxon>Actinomycetota</taxon>
        <taxon>Actinomycetes</taxon>
        <taxon>Kitasatosporales</taxon>
        <taxon>Streptomycetaceae</taxon>
        <taxon>Streptomyces</taxon>
    </lineage>
</organism>
<evidence type="ECO:0000313" key="3">
    <source>
        <dbReference type="Proteomes" id="UP000053260"/>
    </source>
</evidence>
<dbReference type="PROSITE" id="PS51257">
    <property type="entry name" value="PROKAR_LIPOPROTEIN"/>
    <property type="match status" value="1"/>
</dbReference>
<dbReference type="RefSeq" id="WP_067035782.1">
    <property type="nucleotide sequence ID" value="NZ_KQ949136.1"/>
</dbReference>
<gene>
    <name evidence="2" type="ORF">AQJ91_46350</name>
</gene>
<feature type="compositionally biased region" description="Basic and acidic residues" evidence="1">
    <location>
        <begin position="44"/>
        <end position="58"/>
    </location>
</feature>
<proteinExistence type="predicted"/>
<keyword evidence="3" id="KW-1185">Reference proteome</keyword>
<sequence length="115" mass="12700">MLRMAVAWCPYQLVLACVAMRAMRRRLTGRTDVEKTRHVGAHRAQGEEADSHEREGRPHLVVAHGGKAPPAPAGRQVAEASGDGRENWILTTPKNAKKVWRAGQGDIQPQIYRVG</sequence>